<keyword evidence="3" id="KW-1185">Reference proteome</keyword>
<evidence type="ECO:0000313" key="2">
    <source>
        <dbReference type="EMBL" id="KAG6597577.1"/>
    </source>
</evidence>
<dbReference type="GO" id="GO:0005509">
    <property type="term" value="F:calcium ion binding"/>
    <property type="evidence" value="ECO:0007669"/>
    <property type="project" value="InterPro"/>
</dbReference>
<organism evidence="2 3">
    <name type="scientific">Cucurbita argyrosperma subsp. sororia</name>
    <dbReference type="NCBI Taxonomy" id="37648"/>
    <lineage>
        <taxon>Eukaryota</taxon>
        <taxon>Viridiplantae</taxon>
        <taxon>Streptophyta</taxon>
        <taxon>Embryophyta</taxon>
        <taxon>Tracheophyta</taxon>
        <taxon>Spermatophyta</taxon>
        <taxon>Magnoliopsida</taxon>
        <taxon>eudicotyledons</taxon>
        <taxon>Gunneridae</taxon>
        <taxon>Pentapetalae</taxon>
        <taxon>rosids</taxon>
        <taxon>fabids</taxon>
        <taxon>Cucurbitales</taxon>
        <taxon>Cucurbitaceae</taxon>
        <taxon>Cucurbiteae</taxon>
        <taxon>Cucurbita</taxon>
    </lineage>
</organism>
<dbReference type="Pfam" id="PF13499">
    <property type="entry name" value="EF-hand_7"/>
    <property type="match status" value="1"/>
</dbReference>
<dbReference type="InterPro" id="IPR002048">
    <property type="entry name" value="EF_hand_dom"/>
</dbReference>
<accession>A0AAV6NJ92</accession>
<name>A0AAV6NJ92_9ROSI</name>
<feature type="non-terminal residue" evidence="2">
    <location>
        <position position="1"/>
    </location>
</feature>
<dbReference type="PROSITE" id="PS00018">
    <property type="entry name" value="EF_HAND_1"/>
    <property type="match status" value="1"/>
</dbReference>
<dbReference type="PROSITE" id="PS50222">
    <property type="entry name" value="EF_HAND_2"/>
    <property type="match status" value="1"/>
</dbReference>
<sequence length="114" mass="12590">MCPSGSFTGRSDIAADFRQAFEALEPTATEGLFERVLSGGRKKWTGIMEEVFKLIDEDGDGRLSVADLKSYMHFDGFSISDEEVVAMIRFDGGDESDGVTYDGLLKILAVDKFY</sequence>
<feature type="domain" description="EF-hand" evidence="1">
    <location>
        <begin position="43"/>
        <end position="78"/>
    </location>
</feature>
<dbReference type="InterPro" id="IPR018247">
    <property type="entry name" value="EF_Hand_1_Ca_BS"/>
</dbReference>
<evidence type="ECO:0000313" key="3">
    <source>
        <dbReference type="Proteomes" id="UP000685013"/>
    </source>
</evidence>
<protein>
    <submittedName>
        <fullName evidence="2">Calcium-binding protein CP1</fullName>
    </submittedName>
</protein>
<proteinExistence type="predicted"/>
<dbReference type="EMBL" id="JAGKQH010000006">
    <property type="protein sequence ID" value="KAG6597577.1"/>
    <property type="molecule type" value="Genomic_DNA"/>
</dbReference>
<gene>
    <name evidence="2" type="primary">CP1</name>
    <name evidence="2" type="ORF">SDJN03_10757</name>
</gene>
<dbReference type="Proteomes" id="UP000685013">
    <property type="component" value="Chromosome 6"/>
</dbReference>
<dbReference type="AlphaFoldDB" id="A0AAV6NJ92"/>
<evidence type="ECO:0000259" key="1">
    <source>
        <dbReference type="PROSITE" id="PS50222"/>
    </source>
</evidence>
<reference evidence="2 3" key="1">
    <citation type="journal article" date="2021" name="Hortic Res">
        <title>The domestication of Cucurbita argyrosperma as revealed by the genome of its wild relative.</title>
        <authorList>
            <person name="Barrera-Redondo J."/>
            <person name="Sanchez-de la Vega G."/>
            <person name="Aguirre-Liguori J.A."/>
            <person name="Castellanos-Morales G."/>
            <person name="Gutierrez-Guerrero Y.T."/>
            <person name="Aguirre-Dugua X."/>
            <person name="Aguirre-Planter E."/>
            <person name="Tenaillon M.I."/>
            <person name="Lira-Saade R."/>
            <person name="Eguiarte L.E."/>
        </authorList>
    </citation>
    <scope>NUCLEOTIDE SEQUENCE [LARGE SCALE GENOMIC DNA]</scope>
    <source>
        <strain evidence="2">JBR-2021</strain>
    </source>
</reference>
<comment type="caution">
    <text evidence="2">The sequence shown here is derived from an EMBL/GenBank/DDBJ whole genome shotgun (WGS) entry which is preliminary data.</text>
</comment>